<protein>
    <submittedName>
        <fullName evidence="2">GNAT family N-acetyltransferase</fullName>
        <ecNumber evidence="2">2.3.-.-</ecNumber>
    </submittedName>
</protein>
<comment type="caution">
    <text evidence="2">The sequence shown here is derived from an EMBL/GenBank/DDBJ whole genome shotgun (WGS) entry which is preliminary data.</text>
</comment>
<dbReference type="Pfam" id="PF00583">
    <property type="entry name" value="Acetyltransf_1"/>
    <property type="match status" value="1"/>
</dbReference>
<dbReference type="Proteomes" id="UP001597461">
    <property type="component" value="Unassembled WGS sequence"/>
</dbReference>
<sequence>MDKHQLQIEMDTYKIRQLHDSEAMLYKAMRLEAIQTEPSMFRCSSPAEADLTDEEWRERVKYPRAVFILLDNEIPIGMTSILRLNEDEAYLGQSYIKKEYRGKGLSGLLYKIRMKWASKLPLKRLTVSHRESNTISKAANQRLGFVFTHREPLNWLDGTTEDVLYYSLELSQKVHHKEALQDN</sequence>
<accession>A0ABW5MFC1</accession>
<dbReference type="InterPro" id="IPR016181">
    <property type="entry name" value="Acyl_CoA_acyltransferase"/>
</dbReference>
<dbReference type="Gene3D" id="3.40.630.30">
    <property type="match status" value="1"/>
</dbReference>
<dbReference type="CDD" id="cd04301">
    <property type="entry name" value="NAT_SF"/>
    <property type="match status" value="1"/>
</dbReference>
<keyword evidence="2" id="KW-0808">Transferase</keyword>
<evidence type="ECO:0000313" key="2">
    <source>
        <dbReference type="EMBL" id="MFD2581486.1"/>
    </source>
</evidence>
<evidence type="ECO:0000313" key="3">
    <source>
        <dbReference type="Proteomes" id="UP001597461"/>
    </source>
</evidence>
<feature type="domain" description="N-acetyltransferase" evidence="1">
    <location>
        <begin position="24"/>
        <end position="171"/>
    </location>
</feature>
<proteinExistence type="predicted"/>
<dbReference type="PROSITE" id="PS51186">
    <property type="entry name" value="GNAT"/>
    <property type="match status" value="1"/>
</dbReference>
<organism evidence="2 3">
    <name type="scientific">Pedobacter vanadiisoli</name>
    <dbReference type="NCBI Taxonomy" id="1761975"/>
    <lineage>
        <taxon>Bacteria</taxon>
        <taxon>Pseudomonadati</taxon>
        <taxon>Bacteroidota</taxon>
        <taxon>Sphingobacteriia</taxon>
        <taxon>Sphingobacteriales</taxon>
        <taxon>Sphingobacteriaceae</taxon>
        <taxon>Pedobacter</taxon>
    </lineage>
</organism>
<dbReference type="InterPro" id="IPR000182">
    <property type="entry name" value="GNAT_dom"/>
</dbReference>
<dbReference type="EMBL" id="JBHULL010000003">
    <property type="protein sequence ID" value="MFD2581486.1"/>
    <property type="molecule type" value="Genomic_DNA"/>
</dbReference>
<evidence type="ECO:0000259" key="1">
    <source>
        <dbReference type="PROSITE" id="PS51186"/>
    </source>
</evidence>
<dbReference type="RefSeq" id="WP_379074842.1">
    <property type="nucleotide sequence ID" value="NZ_JBHULL010000003.1"/>
</dbReference>
<reference evidence="3" key="1">
    <citation type="journal article" date="2019" name="Int. J. Syst. Evol. Microbiol.">
        <title>The Global Catalogue of Microorganisms (GCM) 10K type strain sequencing project: providing services to taxonomists for standard genome sequencing and annotation.</title>
        <authorList>
            <consortium name="The Broad Institute Genomics Platform"/>
            <consortium name="The Broad Institute Genome Sequencing Center for Infectious Disease"/>
            <person name="Wu L."/>
            <person name="Ma J."/>
        </authorList>
    </citation>
    <scope>NUCLEOTIDE SEQUENCE [LARGE SCALE GENOMIC DNA]</scope>
    <source>
        <strain evidence="3">KCTC 42866</strain>
    </source>
</reference>
<gene>
    <name evidence="2" type="ORF">ACFSR6_03225</name>
</gene>
<name>A0ABW5MFC1_9SPHI</name>
<keyword evidence="2" id="KW-0012">Acyltransferase</keyword>
<dbReference type="SUPFAM" id="SSF55729">
    <property type="entry name" value="Acyl-CoA N-acyltransferases (Nat)"/>
    <property type="match status" value="1"/>
</dbReference>
<dbReference type="GO" id="GO:0016746">
    <property type="term" value="F:acyltransferase activity"/>
    <property type="evidence" value="ECO:0007669"/>
    <property type="project" value="UniProtKB-KW"/>
</dbReference>
<keyword evidence="3" id="KW-1185">Reference proteome</keyword>
<dbReference type="EC" id="2.3.-.-" evidence="2"/>